<accession>A0AAW1IUT4</accession>
<protein>
    <submittedName>
        <fullName evidence="1">Uncharacterized protein</fullName>
    </submittedName>
</protein>
<reference evidence="1 2" key="1">
    <citation type="journal article" date="2024" name="BMC Genomics">
        <title>De novo assembly and annotation of Popillia japonica's genome with initial clues to its potential as an invasive pest.</title>
        <authorList>
            <person name="Cucini C."/>
            <person name="Boschi S."/>
            <person name="Funari R."/>
            <person name="Cardaioli E."/>
            <person name="Iannotti N."/>
            <person name="Marturano G."/>
            <person name="Paoli F."/>
            <person name="Bruttini M."/>
            <person name="Carapelli A."/>
            <person name="Frati F."/>
            <person name="Nardi F."/>
        </authorList>
    </citation>
    <scope>NUCLEOTIDE SEQUENCE [LARGE SCALE GENOMIC DNA]</scope>
    <source>
        <strain evidence="1">DMR45628</strain>
    </source>
</reference>
<organism evidence="1 2">
    <name type="scientific">Popillia japonica</name>
    <name type="common">Japanese beetle</name>
    <dbReference type="NCBI Taxonomy" id="7064"/>
    <lineage>
        <taxon>Eukaryota</taxon>
        <taxon>Metazoa</taxon>
        <taxon>Ecdysozoa</taxon>
        <taxon>Arthropoda</taxon>
        <taxon>Hexapoda</taxon>
        <taxon>Insecta</taxon>
        <taxon>Pterygota</taxon>
        <taxon>Neoptera</taxon>
        <taxon>Endopterygota</taxon>
        <taxon>Coleoptera</taxon>
        <taxon>Polyphaga</taxon>
        <taxon>Scarabaeiformia</taxon>
        <taxon>Scarabaeidae</taxon>
        <taxon>Rutelinae</taxon>
        <taxon>Popillia</taxon>
    </lineage>
</organism>
<dbReference type="Proteomes" id="UP001458880">
    <property type="component" value="Unassembled WGS sequence"/>
</dbReference>
<sequence>MASDLDSYKHYRRQAKIQIHDAYERYLCDIENSIISDSSNFWHFINNRKSRSRIPATMFLDTQRLEDPQVIVDAFGTHFSSVGIIPATMFLDTQRLEDPQAIVDAFGTHFSSVFQPSATFNSNSAASSHIP</sequence>
<dbReference type="EMBL" id="JASPKY010000536">
    <property type="protein sequence ID" value="KAK9693625.1"/>
    <property type="molecule type" value="Genomic_DNA"/>
</dbReference>
<dbReference type="AlphaFoldDB" id="A0AAW1IUT4"/>
<keyword evidence="2" id="KW-1185">Reference proteome</keyword>
<name>A0AAW1IUT4_POPJA</name>
<comment type="caution">
    <text evidence="1">The sequence shown here is derived from an EMBL/GenBank/DDBJ whole genome shotgun (WGS) entry which is preliminary data.</text>
</comment>
<evidence type="ECO:0000313" key="2">
    <source>
        <dbReference type="Proteomes" id="UP001458880"/>
    </source>
</evidence>
<gene>
    <name evidence="1" type="ORF">QE152_g34074</name>
</gene>
<evidence type="ECO:0000313" key="1">
    <source>
        <dbReference type="EMBL" id="KAK9693625.1"/>
    </source>
</evidence>
<proteinExistence type="predicted"/>